<feature type="signal peptide" evidence="1">
    <location>
        <begin position="1"/>
        <end position="28"/>
    </location>
</feature>
<keyword evidence="1" id="KW-0732">Signal</keyword>
<dbReference type="Gene3D" id="2.60.40.740">
    <property type="match status" value="1"/>
</dbReference>
<evidence type="ECO:0000313" key="5">
    <source>
        <dbReference type="Proteomes" id="UP000291758"/>
    </source>
</evidence>
<dbReference type="InterPro" id="IPR048052">
    <property type="entry name" value="FM1-like"/>
</dbReference>
<dbReference type="OrthoDB" id="3199332at2"/>
<dbReference type="EMBL" id="CP035495">
    <property type="protein sequence ID" value="QAY62520.1"/>
    <property type="molecule type" value="Genomic_DNA"/>
</dbReference>
<dbReference type="RefSeq" id="WP_129202728.1">
    <property type="nucleotide sequence ID" value="NZ_CP035495.1"/>
</dbReference>
<feature type="domain" description="Gram-positive pilin subunit D1 N-terminal" evidence="2">
    <location>
        <begin position="39"/>
        <end position="175"/>
    </location>
</feature>
<dbReference type="Pfam" id="PF17802">
    <property type="entry name" value="SpaA"/>
    <property type="match status" value="1"/>
</dbReference>
<reference evidence="4 5" key="1">
    <citation type="submission" date="2019-01" db="EMBL/GenBank/DDBJ databases">
        <title>Genome sequencing of strain 2JSPR-7.</title>
        <authorList>
            <person name="Heo J."/>
            <person name="Kim S.-J."/>
            <person name="Kim J.-S."/>
            <person name="Hong S.-B."/>
            <person name="Kwon S.-W."/>
        </authorList>
    </citation>
    <scope>NUCLEOTIDE SEQUENCE [LARGE SCALE GENOMIC DNA]</scope>
    <source>
        <strain evidence="4 5">2JSPR-7</strain>
    </source>
</reference>
<evidence type="ECO:0000259" key="2">
    <source>
        <dbReference type="Pfam" id="PF16555"/>
    </source>
</evidence>
<dbReference type="Proteomes" id="UP000291758">
    <property type="component" value="Chromosome"/>
</dbReference>
<proteinExistence type="predicted"/>
<name>A0A4P6EIU4_9MICO</name>
<dbReference type="Gene3D" id="2.60.40.10">
    <property type="entry name" value="Immunoglobulins"/>
    <property type="match status" value="2"/>
</dbReference>
<dbReference type="KEGG" id="xyl:ET495_03795"/>
<keyword evidence="5" id="KW-1185">Reference proteome</keyword>
<dbReference type="AlphaFoldDB" id="A0A4P6EIU4"/>
<feature type="domain" description="SpaA-like prealbumin fold" evidence="3">
    <location>
        <begin position="321"/>
        <end position="426"/>
    </location>
</feature>
<gene>
    <name evidence="4" type="ORF">ET495_03795</name>
</gene>
<evidence type="ECO:0008006" key="6">
    <source>
        <dbReference type="Google" id="ProtNLM"/>
    </source>
</evidence>
<feature type="chain" id="PRO_5039172161" description="Prealbumin-like fold domain-containing protein" evidence="1">
    <location>
        <begin position="29"/>
        <end position="457"/>
    </location>
</feature>
<organism evidence="4 5">
    <name type="scientific">Xylanimonas allomyrinae</name>
    <dbReference type="NCBI Taxonomy" id="2509459"/>
    <lineage>
        <taxon>Bacteria</taxon>
        <taxon>Bacillati</taxon>
        <taxon>Actinomycetota</taxon>
        <taxon>Actinomycetes</taxon>
        <taxon>Micrococcales</taxon>
        <taxon>Promicromonosporaceae</taxon>
        <taxon>Xylanimonas</taxon>
    </lineage>
</organism>
<dbReference type="InterPro" id="IPR013783">
    <property type="entry name" value="Ig-like_fold"/>
</dbReference>
<dbReference type="InterPro" id="IPR032364">
    <property type="entry name" value="GramPos_pilinD1_N"/>
</dbReference>
<dbReference type="Pfam" id="PF16555">
    <property type="entry name" value="GramPos_pilinD1"/>
    <property type="match status" value="1"/>
</dbReference>
<sequence length="457" mass="47775">MHTHTRLARRVGLALLAASLLAAWTTSAASAAGAAGIDQQRTGSITVTKNRSPQDGASPQAIAGVEFTVERLATYRAEPVDLSTSAGWQTAQAFLAAPPSLDRTAAATFDAPEPPRVTDRAGQATFALLPLGVYRVSQTDAPAGVAAAQDFWVSIPFADPVRPGAWLYDVAAYPKSDVESDGTKTVSDLGAVGPVTWTVAFTVPPVPLTSFTIRDELDPRLAYVADQVPAVSLVTADQRPPTAFTPLEYVVTHKAGVVQLEFTDVGIARLMADDAVGATVVLTFETTVTGTGAIANAATADINRNPTLAITTDSVETHWGRLEVMKADRAGRPLAGAVFEVWAARVQDFTAAKVVAPLEPTDGTGRTSSGTLRHGTFANGGPLAPGDDATWFYWLVEVQAPAGYARLTEPIPFTVDSATTTLTVTNVQIDQDPTLPQTGGAGTWPLTLGALSCSRAP</sequence>
<evidence type="ECO:0000313" key="4">
    <source>
        <dbReference type="EMBL" id="QAY62520.1"/>
    </source>
</evidence>
<protein>
    <recommendedName>
        <fullName evidence="6">Prealbumin-like fold domain-containing protein</fullName>
    </recommendedName>
</protein>
<dbReference type="GO" id="GO:0005975">
    <property type="term" value="P:carbohydrate metabolic process"/>
    <property type="evidence" value="ECO:0007669"/>
    <property type="project" value="UniProtKB-ARBA"/>
</dbReference>
<evidence type="ECO:0000259" key="3">
    <source>
        <dbReference type="Pfam" id="PF17802"/>
    </source>
</evidence>
<dbReference type="NCBIfam" id="NF033902">
    <property type="entry name" value="iso_D2_wall_anc"/>
    <property type="match status" value="1"/>
</dbReference>
<evidence type="ECO:0000256" key="1">
    <source>
        <dbReference type="SAM" id="SignalP"/>
    </source>
</evidence>
<dbReference type="InterPro" id="IPR041033">
    <property type="entry name" value="SpaA_PFL_dom_1"/>
</dbReference>
<accession>A0A4P6EIU4</accession>